<sequence length="142" mass="16410">MILDTTYSNKSNDQLINDLVGKSYSFLESFKMKGVGSKRMIIDDASPNFKNYLNATEDVTYANLELRPNGLLVRINKGLKNYTWVVPFYHLVIYKTNGSSIHAQGKFIHFKNNITFKENKSFFDKLLSSKVTFEKQYEFIGI</sequence>
<dbReference type="RefSeq" id="WP_395438727.1">
    <property type="nucleotide sequence ID" value="NZ_JBAWKC010000004.1"/>
</dbReference>
<evidence type="ECO:0000313" key="2">
    <source>
        <dbReference type="Proteomes" id="UP001610104"/>
    </source>
</evidence>
<gene>
    <name evidence="1" type="ORF">V8G56_12150</name>
</gene>
<proteinExistence type="predicted"/>
<evidence type="ECO:0008006" key="3">
    <source>
        <dbReference type="Google" id="ProtNLM"/>
    </source>
</evidence>
<name>A0ABW7MRM5_9FLAO</name>
<comment type="caution">
    <text evidence="1">The sequence shown here is derived from an EMBL/GenBank/DDBJ whole genome shotgun (WGS) entry which is preliminary data.</text>
</comment>
<evidence type="ECO:0000313" key="1">
    <source>
        <dbReference type="EMBL" id="MFH6769494.1"/>
    </source>
</evidence>
<dbReference type="Proteomes" id="UP001610104">
    <property type="component" value="Unassembled WGS sequence"/>
</dbReference>
<protein>
    <recommendedName>
        <fullName evidence="3">Arginyl-tRNA synthetase</fullName>
    </recommendedName>
</protein>
<dbReference type="EMBL" id="JBAWKC010000004">
    <property type="protein sequence ID" value="MFH6769494.1"/>
    <property type="molecule type" value="Genomic_DNA"/>
</dbReference>
<reference evidence="1 2" key="1">
    <citation type="submission" date="2024-02" db="EMBL/GenBank/DDBJ databases">
        <title>A Gaetbulibacter species isolated from tidal flats and genomic insights of their niches.</title>
        <authorList>
            <person name="Ye Y."/>
        </authorList>
    </citation>
    <scope>NUCLEOTIDE SEQUENCE [LARGE SCALE GENOMIC DNA]</scope>
    <source>
        <strain evidence="1 2">KEM-8</strain>
    </source>
</reference>
<organism evidence="1 2">
    <name type="scientific">Gaetbulibacter aquiaggeris</name>
    <dbReference type="NCBI Taxonomy" id="1735373"/>
    <lineage>
        <taxon>Bacteria</taxon>
        <taxon>Pseudomonadati</taxon>
        <taxon>Bacteroidota</taxon>
        <taxon>Flavobacteriia</taxon>
        <taxon>Flavobacteriales</taxon>
        <taxon>Flavobacteriaceae</taxon>
        <taxon>Gaetbulibacter</taxon>
    </lineage>
</organism>
<keyword evidence="2" id="KW-1185">Reference proteome</keyword>
<accession>A0ABW7MRM5</accession>